<protein>
    <submittedName>
        <fullName evidence="3">16496_t:CDS:1</fullName>
    </submittedName>
</protein>
<dbReference type="EMBL" id="CAJVPZ010048812">
    <property type="protein sequence ID" value="CAG8774842.1"/>
    <property type="molecule type" value="Genomic_DNA"/>
</dbReference>
<feature type="compositionally biased region" description="Basic and acidic residues" evidence="2">
    <location>
        <begin position="79"/>
        <end position="90"/>
    </location>
</feature>
<accession>A0A9N9JBY4</accession>
<evidence type="ECO:0000256" key="2">
    <source>
        <dbReference type="SAM" id="MobiDB-lite"/>
    </source>
</evidence>
<feature type="non-terminal residue" evidence="3">
    <location>
        <position position="1"/>
    </location>
</feature>
<feature type="coiled-coil region" evidence="1">
    <location>
        <begin position="17"/>
        <end position="48"/>
    </location>
</feature>
<reference evidence="3" key="1">
    <citation type="submission" date="2021-06" db="EMBL/GenBank/DDBJ databases">
        <authorList>
            <person name="Kallberg Y."/>
            <person name="Tangrot J."/>
            <person name="Rosling A."/>
        </authorList>
    </citation>
    <scope>NUCLEOTIDE SEQUENCE</scope>
    <source>
        <strain evidence="3">IN212</strain>
    </source>
</reference>
<organism evidence="3 4">
    <name type="scientific">Racocetra fulgida</name>
    <dbReference type="NCBI Taxonomy" id="60492"/>
    <lineage>
        <taxon>Eukaryota</taxon>
        <taxon>Fungi</taxon>
        <taxon>Fungi incertae sedis</taxon>
        <taxon>Mucoromycota</taxon>
        <taxon>Glomeromycotina</taxon>
        <taxon>Glomeromycetes</taxon>
        <taxon>Diversisporales</taxon>
        <taxon>Gigasporaceae</taxon>
        <taxon>Racocetra</taxon>
    </lineage>
</organism>
<keyword evidence="1" id="KW-0175">Coiled coil</keyword>
<name>A0A9N9JBY4_9GLOM</name>
<dbReference type="OrthoDB" id="10574892at2759"/>
<dbReference type="AlphaFoldDB" id="A0A9N9JBY4"/>
<comment type="caution">
    <text evidence="3">The sequence shown here is derived from an EMBL/GenBank/DDBJ whole genome shotgun (WGS) entry which is preliminary data.</text>
</comment>
<keyword evidence="4" id="KW-1185">Reference proteome</keyword>
<feature type="compositionally biased region" description="Polar residues" evidence="2">
    <location>
        <begin position="157"/>
        <end position="168"/>
    </location>
</feature>
<feature type="non-terminal residue" evidence="3">
    <location>
        <position position="201"/>
    </location>
</feature>
<evidence type="ECO:0000313" key="4">
    <source>
        <dbReference type="Proteomes" id="UP000789396"/>
    </source>
</evidence>
<feature type="compositionally biased region" description="Low complexity" evidence="2">
    <location>
        <begin position="143"/>
        <end position="156"/>
    </location>
</feature>
<feature type="compositionally biased region" description="Polar residues" evidence="2">
    <location>
        <begin position="107"/>
        <end position="120"/>
    </location>
</feature>
<dbReference type="Proteomes" id="UP000789396">
    <property type="component" value="Unassembled WGS sequence"/>
</dbReference>
<evidence type="ECO:0000313" key="3">
    <source>
        <dbReference type="EMBL" id="CAG8774842.1"/>
    </source>
</evidence>
<evidence type="ECO:0000256" key="1">
    <source>
        <dbReference type="SAM" id="Coils"/>
    </source>
</evidence>
<gene>
    <name evidence="3" type="ORF">RFULGI_LOCUS15352</name>
</gene>
<sequence length="201" mass="23598">VDEIIQKINKSHINLKNEKFEDEKAHEIDEIKCLKKKVYKEINALENKESKKEFRREFIEELRGWIELMKWIEDSPKDAMDDELENKNSTKDQNTNKSDATDDETTNKNSSKDQNTNKINATDDEKINKYSQNEQNTNEEINKNSQNEQNSNEVINKNGQNEQNTNKNDATDDKMIDKLLKEWVKLTSESDNNLIKQNATE</sequence>
<feature type="region of interest" description="Disordered" evidence="2">
    <location>
        <begin position="79"/>
        <end position="173"/>
    </location>
</feature>
<proteinExistence type="predicted"/>